<dbReference type="AlphaFoldDB" id="A0A069DBD1"/>
<dbReference type="EMBL" id="BAJS01000023">
    <property type="protein sequence ID" value="GAK37564.1"/>
    <property type="molecule type" value="Genomic_DNA"/>
</dbReference>
<gene>
    <name evidence="1" type="ORF">JCM15093_2821</name>
</gene>
<protein>
    <submittedName>
        <fullName evidence="1">Uncharacterized protein</fullName>
    </submittedName>
</protein>
<sequence length="70" mass="7732">MAESIRSGLSPSCKELRSLNSAKSLSLTCSSSELRNVEKSICGIFGIESCYFCKHTHYSGNNKKLPSQRM</sequence>
<evidence type="ECO:0000313" key="1">
    <source>
        <dbReference type="EMBL" id="GAK37564.1"/>
    </source>
</evidence>
<organism evidence="1 2">
    <name type="scientific">Bacteroides graminisolvens DSM 19988 = JCM 15093</name>
    <dbReference type="NCBI Taxonomy" id="1121097"/>
    <lineage>
        <taxon>Bacteria</taxon>
        <taxon>Pseudomonadati</taxon>
        <taxon>Bacteroidota</taxon>
        <taxon>Bacteroidia</taxon>
        <taxon>Bacteroidales</taxon>
        <taxon>Bacteroidaceae</taxon>
        <taxon>Bacteroides</taxon>
    </lineage>
</organism>
<evidence type="ECO:0000313" key="2">
    <source>
        <dbReference type="Proteomes" id="UP000027601"/>
    </source>
</evidence>
<accession>A0A069DBD1</accession>
<dbReference type="Proteomes" id="UP000027601">
    <property type="component" value="Unassembled WGS sequence"/>
</dbReference>
<comment type="caution">
    <text evidence="1">The sequence shown here is derived from an EMBL/GenBank/DDBJ whole genome shotgun (WGS) entry which is preliminary data.</text>
</comment>
<keyword evidence="2" id="KW-1185">Reference proteome</keyword>
<proteinExistence type="predicted"/>
<name>A0A069DBD1_9BACE</name>
<reference evidence="1 2" key="1">
    <citation type="journal article" date="2015" name="Microbes Environ.">
        <title>Distribution and evolution of nitrogen fixation genes in the phylum bacteroidetes.</title>
        <authorList>
            <person name="Inoue J."/>
            <person name="Oshima K."/>
            <person name="Suda W."/>
            <person name="Sakamoto M."/>
            <person name="Iino T."/>
            <person name="Noda S."/>
            <person name="Hongoh Y."/>
            <person name="Hattori M."/>
            <person name="Ohkuma M."/>
        </authorList>
    </citation>
    <scope>NUCLEOTIDE SEQUENCE [LARGE SCALE GENOMIC DNA]</scope>
    <source>
        <strain evidence="1 2">JCM 15093</strain>
    </source>
</reference>